<dbReference type="STRING" id="237018.SAMN04489723_10317"/>
<evidence type="ECO:0000256" key="1">
    <source>
        <dbReference type="SAM" id="Phobius"/>
    </source>
</evidence>
<evidence type="ECO:0000313" key="2">
    <source>
        <dbReference type="EMBL" id="SFA96727.1"/>
    </source>
</evidence>
<gene>
    <name evidence="2" type="ORF">SAMN04489723_10317</name>
</gene>
<keyword evidence="1" id="KW-1133">Transmembrane helix</keyword>
<accession>A0A1I0X7R5</accession>
<evidence type="ECO:0000313" key="3">
    <source>
        <dbReference type="Proteomes" id="UP000198790"/>
    </source>
</evidence>
<organism evidence="2 3">
    <name type="scientific">Algoriphagus aquimarinus</name>
    <dbReference type="NCBI Taxonomy" id="237018"/>
    <lineage>
        <taxon>Bacteria</taxon>
        <taxon>Pseudomonadati</taxon>
        <taxon>Bacteroidota</taxon>
        <taxon>Cytophagia</taxon>
        <taxon>Cytophagales</taxon>
        <taxon>Cyclobacteriaceae</taxon>
        <taxon>Algoriphagus</taxon>
    </lineage>
</organism>
<protein>
    <recommendedName>
        <fullName evidence="4">Septum formation inhibitor Maf</fullName>
    </recommendedName>
</protein>
<reference evidence="2 3" key="1">
    <citation type="submission" date="2016-10" db="EMBL/GenBank/DDBJ databases">
        <authorList>
            <person name="de Groot N.N."/>
        </authorList>
    </citation>
    <scope>NUCLEOTIDE SEQUENCE [LARGE SCALE GENOMIC DNA]</scope>
    <source>
        <strain evidence="2 3">DSM 23399</strain>
    </source>
</reference>
<feature type="transmembrane region" description="Helical" evidence="1">
    <location>
        <begin position="42"/>
        <end position="58"/>
    </location>
</feature>
<keyword evidence="3" id="KW-1185">Reference proteome</keyword>
<sequence length="334" mass="38755">MWKLKKKEKETLCPKTLVVFLVYKTGEYLAIDLRRYFSNFRLMKNLFIFGLFLLFISSCNSTGRKAIDEKQFASHWYQDRAEINVFELKQMRYGEVREGKAVMIFVTEDFSKRKQVKVDDPSAAGKGAIKVMKMNMTRDFVTGVYPYHTMLSVFTPVYEDLNSPKITASMTEWCGQSFAQLNWKNNKYQANLFSYFESEGDQELSISAMAEDEIFNLIRLNPDLVPTGHKKLIPSLIFNRFSHLPLDAESAVISKRKTGSNQAEVEVIYEEIGRKLLIKYVDAFPYEIMSWQETQTKKDGTEEVTSAVRKSVQMLDYWRKKGLQDEAIRKSLGL</sequence>
<dbReference type="AlphaFoldDB" id="A0A1I0X7R5"/>
<proteinExistence type="predicted"/>
<dbReference type="EMBL" id="FOKK01000003">
    <property type="protein sequence ID" value="SFA96727.1"/>
    <property type="molecule type" value="Genomic_DNA"/>
</dbReference>
<evidence type="ECO:0008006" key="4">
    <source>
        <dbReference type="Google" id="ProtNLM"/>
    </source>
</evidence>
<keyword evidence="1" id="KW-0812">Transmembrane</keyword>
<name>A0A1I0X7R5_9BACT</name>
<dbReference type="Proteomes" id="UP000198790">
    <property type="component" value="Unassembled WGS sequence"/>
</dbReference>
<keyword evidence="1" id="KW-0472">Membrane</keyword>